<comment type="caution">
    <text evidence="2">The sequence shown here is derived from an EMBL/GenBank/DDBJ whole genome shotgun (WGS) entry which is preliminary data.</text>
</comment>
<feature type="transmembrane region" description="Helical" evidence="1">
    <location>
        <begin position="200"/>
        <end position="221"/>
    </location>
</feature>
<dbReference type="Proteomes" id="UP000303027">
    <property type="component" value="Unassembled WGS sequence"/>
</dbReference>
<dbReference type="EMBL" id="BFXY01000036">
    <property type="protein sequence ID" value="GDH33019.1"/>
    <property type="molecule type" value="Genomic_DNA"/>
</dbReference>
<feature type="transmembrane region" description="Helical" evidence="1">
    <location>
        <begin position="165"/>
        <end position="188"/>
    </location>
</feature>
<keyword evidence="1" id="KW-0812">Transmembrane</keyword>
<organism evidence="2 3">
    <name type="scientific">Escherichia coli</name>
    <dbReference type="NCBI Taxonomy" id="562"/>
    <lineage>
        <taxon>Bacteria</taxon>
        <taxon>Pseudomonadati</taxon>
        <taxon>Pseudomonadota</taxon>
        <taxon>Gammaproteobacteria</taxon>
        <taxon>Enterobacterales</taxon>
        <taxon>Enterobacteriaceae</taxon>
        <taxon>Escherichia</taxon>
    </lineage>
</organism>
<dbReference type="AlphaFoldDB" id="A0A4C9FEG2"/>
<name>A0A4C9FEG2_ECOLX</name>
<gene>
    <name evidence="2" type="ORF">BvCmsKKP061_01065</name>
</gene>
<accession>A0A4C9FEG2</accession>
<feature type="transmembrane region" description="Helical" evidence="1">
    <location>
        <begin position="124"/>
        <end position="145"/>
    </location>
</feature>
<keyword evidence="1" id="KW-1133">Transmembrane helix</keyword>
<sequence length="226" mass="22583">MASAVSCASNARPFSDSRDSEAFPSVLKYRRLSARCVSALIAVKTSLSGCLPASAFVIVVAKFGSLPSAAASSFRVSRTSGDEPTSAASSLRTNAAFAASRPAASSGGVGVVGVPVKAGLSSGAFVFVSSMTVLTAFGVAASSSLSLSVSLHSCTRPFSVVEAFVAFRSSTICCASSLYCFASCALSAPASWLALACRAYSAALFSCPSAAFAAFSALVAADDAAL</sequence>
<keyword evidence="1" id="KW-0472">Membrane</keyword>
<evidence type="ECO:0000313" key="2">
    <source>
        <dbReference type="EMBL" id="GDH33019.1"/>
    </source>
</evidence>
<proteinExistence type="predicted"/>
<protein>
    <submittedName>
        <fullName evidence="2">Uncharacterized protein</fullName>
    </submittedName>
</protein>
<evidence type="ECO:0000256" key="1">
    <source>
        <dbReference type="SAM" id="Phobius"/>
    </source>
</evidence>
<reference evidence="2 3" key="1">
    <citation type="submission" date="2018-04" db="EMBL/GenBank/DDBJ databases">
        <title>Large scale genomics of bovine and human commensal E. coli to reveal the emerging process of EHEC.</title>
        <authorList>
            <person name="Arimizu Y."/>
            <person name="Ogura Y."/>
        </authorList>
    </citation>
    <scope>NUCLEOTIDE SEQUENCE [LARGE SCALE GENOMIC DNA]</scope>
    <source>
        <strain evidence="2 3">KK-P061</strain>
    </source>
</reference>
<evidence type="ECO:0000313" key="3">
    <source>
        <dbReference type="Proteomes" id="UP000303027"/>
    </source>
</evidence>